<accession>A0ABV7WGN0</accession>
<sequence>MDDRGGSIIWTIWHGYPLPSASGRYAAAITEDGRLQVVLQPNRLNREPVVVREIAAGRPGAQLRLQVDGNLVLYDPEGAVATNYGTVGSGAMAIVMQDDRNLVVYACDNRPVLSLSSPVLPTLVPGQALLSGDSLLSEDGSTLVMQGDGNLVLYQGGQARFQSGTNSPANAGADAVLQPDGNLVVVAGSRVVFESGTGTAGPGARTTLRLADGAFRILRHPGNGTEVPVYGSAWATAAVAPGQTLLHGESRRSADGRSVLRFQVDGNLVLYRDGQPTFRTGTQGTGAVVAAMQSDGNLVLYRPSAAGPEVVFQTRTAGNPGAQLVITDDGSTVVVRSRSGSVLFPR</sequence>
<dbReference type="RefSeq" id="WP_340290051.1">
    <property type="nucleotide sequence ID" value="NZ_JBBEOI010000014.1"/>
</dbReference>
<dbReference type="InterPro" id="IPR001480">
    <property type="entry name" value="Bulb-type_lectin_dom"/>
</dbReference>
<evidence type="ECO:0000313" key="3">
    <source>
        <dbReference type="Proteomes" id="UP001595685"/>
    </source>
</evidence>
<name>A0ABV7WGN0_9MICO</name>
<dbReference type="PROSITE" id="PS50927">
    <property type="entry name" value="BULB_LECTIN"/>
    <property type="match status" value="2"/>
</dbReference>
<gene>
    <name evidence="2" type="ORF">ACFOLH_07540</name>
</gene>
<protein>
    <recommendedName>
        <fullName evidence="1">Bulb-type lectin domain-containing protein</fullName>
    </recommendedName>
</protein>
<evidence type="ECO:0000259" key="1">
    <source>
        <dbReference type="PROSITE" id="PS50927"/>
    </source>
</evidence>
<dbReference type="Proteomes" id="UP001595685">
    <property type="component" value="Unassembled WGS sequence"/>
</dbReference>
<organism evidence="2 3">
    <name type="scientific">Aquipuribacter hungaricus</name>
    <dbReference type="NCBI Taxonomy" id="545624"/>
    <lineage>
        <taxon>Bacteria</taxon>
        <taxon>Bacillati</taxon>
        <taxon>Actinomycetota</taxon>
        <taxon>Actinomycetes</taxon>
        <taxon>Micrococcales</taxon>
        <taxon>Intrasporangiaceae</taxon>
        <taxon>Aquipuribacter</taxon>
    </lineage>
</organism>
<feature type="domain" description="Bulb-type lectin" evidence="1">
    <location>
        <begin position="120"/>
        <end position="231"/>
    </location>
</feature>
<dbReference type="EMBL" id="JBHRWW010000004">
    <property type="protein sequence ID" value="MFC3688191.1"/>
    <property type="molecule type" value="Genomic_DNA"/>
</dbReference>
<proteinExistence type="predicted"/>
<dbReference type="SUPFAM" id="SSF51110">
    <property type="entry name" value="alpha-D-mannose-specific plant lectins"/>
    <property type="match status" value="3"/>
</dbReference>
<dbReference type="SMART" id="SM00108">
    <property type="entry name" value="B_lectin"/>
    <property type="match status" value="2"/>
</dbReference>
<reference evidence="3" key="1">
    <citation type="journal article" date="2019" name="Int. J. Syst. Evol. Microbiol.">
        <title>The Global Catalogue of Microorganisms (GCM) 10K type strain sequencing project: providing services to taxonomists for standard genome sequencing and annotation.</title>
        <authorList>
            <consortium name="The Broad Institute Genomics Platform"/>
            <consortium name="The Broad Institute Genome Sequencing Center for Infectious Disease"/>
            <person name="Wu L."/>
            <person name="Ma J."/>
        </authorList>
    </citation>
    <scope>NUCLEOTIDE SEQUENCE [LARGE SCALE GENOMIC DNA]</scope>
    <source>
        <strain evidence="3">NCAIM B.02333</strain>
    </source>
</reference>
<feature type="domain" description="Bulb-type lectin" evidence="1">
    <location>
        <begin position="236"/>
        <end position="346"/>
    </location>
</feature>
<dbReference type="InterPro" id="IPR036426">
    <property type="entry name" value="Bulb-type_lectin_dom_sf"/>
</dbReference>
<evidence type="ECO:0000313" key="2">
    <source>
        <dbReference type="EMBL" id="MFC3688191.1"/>
    </source>
</evidence>
<dbReference type="Gene3D" id="2.90.10.10">
    <property type="entry name" value="Bulb-type lectin domain"/>
    <property type="match status" value="4"/>
</dbReference>
<comment type="caution">
    <text evidence="2">The sequence shown here is derived from an EMBL/GenBank/DDBJ whole genome shotgun (WGS) entry which is preliminary data.</text>
</comment>
<keyword evidence="3" id="KW-1185">Reference proteome</keyword>